<dbReference type="InterPro" id="IPR008928">
    <property type="entry name" value="6-hairpin_glycosidase_sf"/>
</dbReference>
<dbReference type="CDD" id="cd02859">
    <property type="entry name" value="E_set_AMPKbeta_like_N"/>
    <property type="match status" value="1"/>
</dbReference>
<dbReference type="PANTHER" id="PTHR10569">
    <property type="entry name" value="GLYCOGEN DEBRANCHING ENZYME"/>
    <property type="match status" value="1"/>
</dbReference>
<dbReference type="InterPro" id="IPR032790">
    <property type="entry name" value="GDE_C"/>
</dbReference>
<accession>A0A2N8ZK19</accession>
<dbReference type="InterPro" id="IPR010401">
    <property type="entry name" value="AGL/Gdb1"/>
</dbReference>
<dbReference type="KEGG" id="vta:B0652"/>
<reference evidence="2 3" key="1">
    <citation type="submission" date="2017-10" db="EMBL/GenBank/DDBJ databases">
        <authorList>
            <person name="Banno H."/>
            <person name="Chua N.-H."/>
        </authorList>
    </citation>
    <scope>NUCLEOTIDE SEQUENCE [LARGE SCALE GENOMIC DNA]</scope>
    <source>
        <strain evidence="2">Vibrio tapetis CECT4600</strain>
    </source>
</reference>
<keyword evidence="3" id="KW-1185">Reference proteome</keyword>
<dbReference type="InterPro" id="IPR012341">
    <property type="entry name" value="6hp_glycosidase-like_sf"/>
</dbReference>
<dbReference type="SUPFAM" id="SSF48208">
    <property type="entry name" value="Six-hairpin glycosidases"/>
    <property type="match status" value="1"/>
</dbReference>
<name>A0A2N8ZK19_9VIBR</name>
<protein>
    <submittedName>
        <fullName evidence="2">Glycogen debranching enzyme</fullName>
    </submittedName>
</protein>
<evidence type="ECO:0000259" key="1">
    <source>
        <dbReference type="Pfam" id="PF06202"/>
    </source>
</evidence>
<evidence type="ECO:0000313" key="2">
    <source>
        <dbReference type="EMBL" id="SON52263.1"/>
    </source>
</evidence>
<dbReference type="Gene3D" id="1.50.10.10">
    <property type="match status" value="1"/>
</dbReference>
<dbReference type="GO" id="GO:0004135">
    <property type="term" value="F:amylo-alpha-1,6-glucosidase activity"/>
    <property type="evidence" value="ECO:0007669"/>
    <property type="project" value="InterPro"/>
</dbReference>
<dbReference type="GO" id="GO:0004134">
    <property type="term" value="F:4-alpha-glucanotransferase activity"/>
    <property type="evidence" value="ECO:0007669"/>
    <property type="project" value="InterPro"/>
</dbReference>
<dbReference type="SUPFAM" id="SSF81296">
    <property type="entry name" value="E set domains"/>
    <property type="match status" value="1"/>
</dbReference>
<dbReference type="Pfam" id="PF06202">
    <property type="entry name" value="GDE_C"/>
    <property type="match status" value="1"/>
</dbReference>
<gene>
    <name evidence="2" type="ORF">VTAP4600_B0652</name>
</gene>
<dbReference type="InterPro" id="IPR014756">
    <property type="entry name" value="Ig_E-set"/>
</dbReference>
<dbReference type="PANTHER" id="PTHR10569:SF2">
    <property type="entry name" value="GLYCOGEN DEBRANCHING ENZYME"/>
    <property type="match status" value="1"/>
</dbReference>
<feature type="domain" description="Glycogen debranching enzyme C-terminal" evidence="1">
    <location>
        <begin position="402"/>
        <end position="765"/>
    </location>
</feature>
<organism evidence="2 3">
    <name type="scientific">Vibrio tapetis subsp. tapetis</name>
    <dbReference type="NCBI Taxonomy" id="1671868"/>
    <lineage>
        <taxon>Bacteria</taxon>
        <taxon>Pseudomonadati</taxon>
        <taxon>Pseudomonadota</taxon>
        <taxon>Gammaproteobacteria</taxon>
        <taxon>Vibrionales</taxon>
        <taxon>Vibrionaceae</taxon>
        <taxon>Vibrio</taxon>
    </lineage>
</organism>
<dbReference type="EMBL" id="LT960612">
    <property type="protein sequence ID" value="SON52263.1"/>
    <property type="molecule type" value="Genomic_DNA"/>
</dbReference>
<dbReference type="GO" id="GO:0005980">
    <property type="term" value="P:glycogen catabolic process"/>
    <property type="evidence" value="ECO:0007669"/>
    <property type="project" value="InterPro"/>
</dbReference>
<dbReference type="AlphaFoldDB" id="A0A2N8ZK19"/>
<sequence>MNSQPTLYVKGSFNGWSLDTPMIKITNHTFEGTMCLSSDMHRFKISNFDGTPDWTFSNIDLKSAPCPLDTVFDLARAHDVSNDLLINVTKAGLFTITLDLSHQTPTLRLTRKNNAVIEDVDRAIFSSELTAKVNTVPNWQYTTRAVSPNELYRHLAIEDVLSYPFVFGDNVDGYYEGRTHAITNSGKYRHQKGWILGGFLSFVNGHANNKQQARKARLLPYGIEHDYSDSQSTDRLSVIQGQRLACLAIESASQTKLAILPELNIGKRNSTLQVIDGCLICEIDKQYIPAGSEQFVAISANQPIDINEEAGQSPLVDTLLSSSKDTLCLRLTSKKPTKELTVYLSFSTTRDEAIQTAKSAAQDHAFLHHKKHLYDFLTTKNYLWTNDLQYNRSVMWARLASRSFVNKEFGKGIWAGLPWFKDCWGRDTFIALSGTSLINGMLEEAKHIIENFAGMQMMDKASLNYGRIPNRVTSKTNIIYNTTDGTPWMVREIMEYLNYSGDTEFIHSIYPVVKRFIEGIEMNYLADDGLMTHRDPDTWMDAKIEGKLPWSARGPKANDIQALWFESLQSAITLASLVGDETNQQHWKDLANKVHRNFNTKYWDHDKQRLADCLQTGDVANYSSRPNQLMILTIPNQKKLVSNEVAQYMIKNCVDELLFPWGICSLSQNHEDFHPFHDNQNQYHKDAAYHNGTIWGWNAGFTVSALTRFKQQDFAYQFSKNLSDQILSQGHRGTMSENLNAYQLNPKKLIESGTFSQAWSVSEFARNAQQDYLGYKPLLTNDRIYLEPHIPTQWTKFDASVPLGRSNSIWIHYEDDGSKIIFSVTPTDPVDEIDLHLKLTLANDQALLCIASLSERLQIVINKNDSTYQCNRSGVTALKTHAESFDLLENLSFASPNDELKHMALERTNYMYNKIVALNLTDSQD</sequence>
<proteinExistence type="predicted"/>
<dbReference type="Proteomes" id="UP000235828">
    <property type="component" value="Chromosome B"/>
</dbReference>
<dbReference type="RefSeq" id="WP_102524559.1">
    <property type="nucleotide sequence ID" value="NZ_LT960612.1"/>
</dbReference>
<evidence type="ECO:0000313" key="3">
    <source>
        <dbReference type="Proteomes" id="UP000235828"/>
    </source>
</evidence>
<dbReference type="OrthoDB" id="9761875at2"/>